<accession>A0A1G4K133</accession>
<dbReference type="GO" id="GO:0006891">
    <property type="term" value="P:intra-Golgi vesicle-mediated transport"/>
    <property type="evidence" value="ECO:0007669"/>
    <property type="project" value="InterPro"/>
</dbReference>
<organism evidence="3 4">
    <name type="scientific">Lachancea mirantina</name>
    <dbReference type="NCBI Taxonomy" id="1230905"/>
    <lineage>
        <taxon>Eukaryota</taxon>
        <taxon>Fungi</taxon>
        <taxon>Dikarya</taxon>
        <taxon>Ascomycota</taxon>
        <taxon>Saccharomycotina</taxon>
        <taxon>Saccharomycetes</taxon>
        <taxon>Saccharomycetales</taxon>
        <taxon>Saccharomycetaceae</taxon>
        <taxon>Lachancea</taxon>
    </lineage>
</organism>
<dbReference type="Pfam" id="PF23645">
    <property type="entry name" value="IgD1_Trs65"/>
    <property type="match status" value="1"/>
</dbReference>
<dbReference type="Proteomes" id="UP000191024">
    <property type="component" value="Chromosome F"/>
</dbReference>
<dbReference type="PANTHER" id="PTHR28159:SF1">
    <property type="entry name" value="TRAFFICKING PROTEIN PARTICLE COMPLEX II-SPECIFIC SUBUNIT 65"/>
    <property type="match status" value="1"/>
</dbReference>
<dbReference type="AlphaFoldDB" id="A0A1G4K133"/>
<dbReference type="GO" id="GO:0005802">
    <property type="term" value="C:trans-Golgi network"/>
    <property type="evidence" value="ECO:0007669"/>
    <property type="project" value="TreeGrafter"/>
</dbReference>
<dbReference type="InterPro" id="IPR055425">
    <property type="entry name" value="IgD1_Trs65"/>
</dbReference>
<keyword evidence="4" id="KW-1185">Reference proteome</keyword>
<evidence type="ECO:0000313" key="3">
    <source>
        <dbReference type="EMBL" id="SCU97164.1"/>
    </source>
</evidence>
<dbReference type="STRING" id="1230905.A0A1G4K133"/>
<dbReference type="PANTHER" id="PTHR28159">
    <property type="entry name" value="TRAFFICKING PROTEIN PARTICLE COMPLEX II-SPECIFIC SUBUNIT 65"/>
    <property type="match status" value="1"/>
</dbReference>
<feature type="domain" description="Trafficking protein particle complex II-specific subunit 65 IgD1" evidence="1">
    <location>
        <begin position="11"/>
        <end position="133"/>
    </location>
</feature>
<name>A0A1G4K133_9SACH</name>
<feature type="domain" description="Trafficking protein particle complex II-specific subunit 65 IgD2" evidence="2">
    <location>
        <begin position="163"/>
        <end position="283"/>
    </location>
</feature>
<reference evidence="4" key="1">
    <citation type="submission" date="2016-03" db="EMBL/GenBank/DDBJ databases">
        <authorList>
            <person name="Devillers H."/>
        </authorList>
    </citation>
    <scope>NUCLEOTIDE SEQUENCE [LARGE SCALE GENOMIC DNA]</scope>
</reference>
<dbReference type="InterPro" id="IPR055426">
    <property type="entry name" value="IgD2_Trs65"/>
</dbReference>
<evidence type="ECO:0000259" key="1">
    <source>
        <dbReference type="Pfam" id="PF23645"/>
    </source>
</evidence>
<protein>
    <submittedName>
        <fullName evidence="3">LAMI_0F09098g1_1</fullName>
    </submittedName>
</protein>
<evidence type="ECO:0000259" key="2">
    <source>
        <dbReference type="Pfam" id="PF23646"/>
    </source>
</evidence>
<sequence>MRILLPLDKAGHSDVGKLSASASERQLVIFDEDLRIFLHGKQNETTDRITIYINDATVFQCRNCDNALKLVGTGLWELHKALIKDKVFSSNLVMNNGHKNVIKIVVQWHSSSLSVNSSTFSQDDDYLPSFVALTNASPVRALPKDEFIKESLTTELSYPIYALLNVRLKNAAISSKQQLFSSLDFQGSKSCETVAQKHALSEVKLSIDFIKYELVDNFFTKELPPLCPVAFPLEIRRWDGFSINYCLPQTKSFDTHRVKIQLGYRVSVEPHVFSIHTCWETEVAPKKNAAPAVFPSQPPSVACTPVFSSIPKFTGSSSTLVPSRLASVKFKFLCTTVVSVRNSNFTLSLQIMNSSNFPLDMVVYQTNVSARPQGQLTLEKEYRLYKKWTKVGESLILISNDYKVPVIQPSETFCLDLNFLSLASGFFQTIPGLKILDLNSQEIVNIGGALSILIK</sequence>
<dbReference type="GO" id="GO:1990071">
    <property type="term" value="C:TRAPPII protein complex"/>
    <property type="evidence" value="ECO:0007669"/>
    <property type="project" value="InterPro"/>
</dbReference>
<proteinExistence type="predicted"/>
<dbReference type="Pfam" id="PF23646">
    <property type="entry name" value="IgD2_Trs65"/>
    <property type="match status" value="1"/>
</dbReference>
<dbReference type="OrthoDB" id="4048430at2759"/>
<dbReference type="InterPro" id="IPR024662">
    <property type="entry name" value="Trs65"/>
</dbReference>
<evidence type="ECO:0000313" key="4">
    <source>
        <dbReference type="Proteomes" id="UP000191024"/>
    </source>
</evidence>
<dbReference type="EMBL" id="LT598467">
    <property type="protein sequence ID" value="SCU97164.1"/>
    <property type="molecule type" value="Genomic_DNA"/>
</dbReference>
<gene>
    <name evidence="3" type="ORF">LAMI_0F09098G</name>
</gene>